<evidence type="ECO:0000313" key="2">
    <source>
        <dbReference type="Proteomes" id="UP001055072"/>
    </source>
</evidence>
<dbReference type="Proteomes" id="UP001055072">
    <property type="component" value="Unassembled WGS sequence"/>
</dbReference>
<organism evidence="1 2">
    <name type="scientific">Irpex rosettiformis</name>
    <dbReference type="NCBI Taxonomy" id="378272"/>
    <lineage>
        <taxon>Eukaryota</taxon>
        <taxon>Fungi</taxon>
        <taxon>Dikarya</taxon>
        <taxon>Basidiomycota</taxon>
        <taxon>Agaricomycotina</taxon>
        <taxon>Agaricomycetes</taxon>
        <taxon>Polyporales</taxon>
        <taxon>Irpicaceae</taxon>
        <taxon>Irpex</taxon>
    </lineage>
</organism>
<proteinExistence type="predicted"/>
<reference evidence="1" key="1">
    <citation type="journal article" date="2021" name="Environ. Microbiol.">
        <title>Gene family expansions and transcriptome signatures uncover fungal adaptations to wood decay.</title>
        <authorList>
            <person name="Hage H."/>
            <person name="Miyauchi S."/>
            <person name="Viragh M."/>
            <person name="Drula E."/>
            <person name="Min B."/>
            <person name="Chaduli D."/>
            <person name="Navarro D."/>
            <person name="Favel A."/>
            <person name="Norest M."/>
            <person name="Lesage-Meessen L."/>
            <person name="Balint B."/>
            <person name="Merenyi Z."/>
            <person name="de Eugenio L."/>
            <person name="Morin E."/>
            <person name="Martinez A.T."/>
            <person name="Baldrian P."/>
            <person name="Stursova M."/>
            <person name="Martinez M.J."/>
            <person name="Novotny C."/>
            <person name="Magnuson J.K."/>
            <person name="Spatafora J.W."/>
            <person name="Maurice S."/>
            <person name="Pangilinan J."/>
            <person name="Andreopoulos W."/>
            <person name="LaButti K."/>
            <person name="Hundley H."/>
            <person name="Na H."/>
            <person name="Kuo A."/>
            <person name="Barry K."/>
            <person name="Lipzen A."/>
            <person name="Henrissat B."/>
            <person name="Riley R."/>
            <person name="Ahrendt S."/>
            <person name="Nagy L.G."/>
            <person name="Grigoriev I.V."/>
            <person name="Martin F."/>
            <person name="Rosso M.N."/>
        </authorList>
    </citation>
    <scope>NUCLEOTIDE SEQUENCE</scope>
    <source>
        <strain evidence="1">CBS 384.51</strain>
    </source>
</reference>
<sequence length="611" mass="67020">MGSLLRSVILLVAALNVLSCHASLIDDIISALQNAVDCASCHAIALPALQVLAKLGNDPFVTVLTDICELTKAEDTDVCVGELSRSGPILAHALRKFEPFGTTATKFCEATLGLCQQPPVTPFNVPFPKPMPALTSTPPTTRRPPFKVVHLSDVHIDRNYTVGSDSNCTKPICCRNYADHVGPITEPAELFGNHKCDSPPDLAQSLLSAIQEFGSDAAFAIFTGDVVEGTWDTWLVNSSNTAADLQEWNSQMLESIGLTVYPAVGNDATPVNSFPRNTTVTTIGDAQFVFDVQSLGWEQWIGGVAAQEVHDISGSYGAVVPGTQLRIISMNTQYWYKQNFWLYDQNNQVPDPNGLLAFLVSQLQAAEDAGQRAWIIGHIPSGKSDFPHDQSNYYDQIVQRYKNTIAAQFFGHSHKDEFEIAYSDWNNQTADTADSIEFIGPALTPTSGNPAFKLYDVDPDTFEVMDMKVYFTNVSDPTFHESPTWQLYYSARESYGPLVDPILGPEDALNASFWHRLTEVFEQNGTAFQLWNTRLSRGGAVSSCTGDCIQTAICDMRAARSENNCDVTSPGIGLRRAVQEDHAKQQDSDCEGGRLRRILAHVMASRDTLSE</sequence>
<keyword evidence="2" id="KW-1185">Reference proteome</keyword>
<evidence type="ECO:0000313" key="1">
    <source>
        <dbReference type="EMBL" id="KAI0083450.1"/>
    </source>
</evidence>
<accession>A0ACB8TN76</accession>
<name>A0ACB8TN76_9APHY</name>
<comment type="caution">
    <text evidence="1">The sequence shown here is derived from an EMBL/GenBank/DDBJ whole genome shotgun (WGS) entry which is preliminary data.</text>
</comment>
<gene>
    <name evidence="1" type="ORF">BDY19DRAFT_900301</name>
</gene>
<protein>
    <submittedName>
        <fullName evidence="1">Sphingomyelin phosphodiesterase</fullName>
    </submittedName>
</protein>
<dbReference type="EMBL" id="MU274965">
    <property type="protein sequence ID" value="KAI0083450.1"/>
    <property type="molecule type" value="Genomic_DNA"/>
</dbReference>